<evidence type="ECO:0000256" key="5">
    <source>
        <dbReference type="ARBA" id="ARBA00022490"/>
    </source>
</evidence>
<feature type="domain" description="Translation initiation factor 5A C-terminal" evidence="12">
    <location>
        <begin position="70"/>
        <end position="129"/>
    </location>
</feature>
<dbReference type="GO" id="GO:0003723">
    <property type="term" value="F:RNA binding"/>
    <property type="evidence" value="ECO:0007669"/>
    <property type="project" value="InterPro"/>
</dbReference>
<evidence type="ECO:0000256" key="1">
    <source>
        <dbReference type="ARBA" id="ARBA00003980"/>
    </source>
</evidence>
<keyword evidence="7 11" id="KW-0648">Protein biosynthesis</keyword>
<dbReference type="NCBIfam" id="NF003076">
    <property type="entry name" value="PRK03999.1"/>
    <property type="match status" value="1"/>
</dbReference>
<dbReference type="InterPro" id="IPR048670">
    <property type="entry name" value="IF5A-like_N"/>
</dbReference>
<keyword evidence="5 11" id="KW-0963">Cytoplasm</keyword>
<evidence type="ECO:0000256" key="9">
    <source>
        <dbReference type="ARBA" id="ARBA00032030"/>
    </source>
</evidence>
<dbReference type="HAMAP" id="MF_00085">
    <property type="entry name" value="eIF_5A"/>
    <property type="match status" value="1"/>
</dbReference>
<dbReference type="InterPro" id="IPR020189">
    <property type="entry name" value="IF5A_C"/>
</dbReference>
<dbReference type="InterPro" id="IPR019769">
    <property type="entry name" value="Trans_elong_IF5A_hypusine_site"/>
</dbReference>
<dbReference type="GO" id="GO:0045901">
    <property type="term" value="P:positive regulation of translational elongation"/>
    <property type="evidence" value="ECO:0007669"/>
    <property type="project" value="InterPro"/>
</dbReference>
<dbReference type="InterPro" id="IPR008991">
    <property type="entry name" value="Translation_prot_SH3-like_sf"/>
</dbReference>
<reference evidence="13" key="1">
    <citation type="submission" date="2019-03" db="EMBL/GenBank/DDBJ databases">
        <title>Lake Tanganyika Metagenome-Assembled Genomes (MAGs).</title>
        <authorList>
            <person name="Tran P."/>
        </authorList>
    </citation>
    <scope>NUCLEOTIDE SEQUENCE</scope>
    <source>
        <strain evidence="13">M_DeepCast_50m_m2_156</strain>
    </source>
</reference>
<dbReference type="Gene3D" id="2.40.50.140">
    <property type="entry name" value="Nucleic acid-binding proteins"/>
    <property type="match status" value="1"/>
</dbReference>
<evidence type="ECO:0000256" key="6">
    <source>
        <dbReference type="ARBA" id="ARBA00022540"/>
    </source>
</evidence>
<name>A0A8T4C7R2_9ARCH</name>
<dbReference type="GO" id="GO:0045905">
    <property type="term" value="P:positive regulation of translational termination"/>
    <property type="evidence" value="ECO:0007669"/>
    <property type="project" value="InterPro"/>
</dbReference>
<evidence type="ECO:0000256" key="8">
    <source>
        <dbReference type="ARBA" id="ARBA00023071"/>
    </source>
</evidence>
<comment type="similarity">
    <text evidence="3 11">Belongs to the eIF-5A family.</text>
</comment>
<dbReference type="EMBL" id="VGJJ01000048">
    <property type="protein sequence ID" value="MBM3282576.1"/>
    <property type="molecule type" value="Genomic_DNA"/>
</dbReference>
<comment type="function">
    <text evidence="1 11">Functions by promoting the formation of the first peptide bond.</text>
</comment>
<evidence type="ECO:0000256" key="4">
    <source>
        <dbReference type="ARBA" id="ARBA00016327"/>
    </source>
</evidence>
<dbReference type="Gene3D" id="2.30.30.30">
    <property type="match status" value="1"/>
</dbReference>
<evidence type="ECO:0000313" key="14">
    <source>
        <dbReference type="Proteomes" id="UP000774699"/>
    </source>
</evidence>
<dbReference type="InterPro" id="IPR012340">
    <property type="entry name" value="NA-bd_OB-fold"/>
</dbReference>
<dbReference type="GO" id="GO:0043022">
    <property type="term" value="F:ribosome binding"/>
    <property type="evidence" value="ECO:0007669"/>
    <property type="project" value="InterPro"/>
</dbReference>
<comment type="caution">
    <text evidence="13">The sequence shown here is derived from an EMBL/GenBank/DDBJ whole genome shotgun (WGS) entry which is preliminary data.</text>
</comment>
<feature type="modified residue" description="Hypusine" evidence="11">
    <location>
        <position position="37"/>
    </location>
</feature>
<evidence type="ECO:0000256" key="3">
    <source>
        <dbReference type="ARBA" id="ARBA00006016"/>
    </source>
</evidence>
<keyword evidence="8 11" id="KW-0385">Hypusine</keyword>
<dbReference type="SMART" id="SM01376">
    <property type="entry name" value="eIF-5a"/>
    <property type="match status" value="1"/>
</dbReference>
<dbReference type="InterPro" id="IPR014722">
    <property type="entry name" value="Rib_uL2_dom2"/>
</dbReference>
<dbReference type="PIRSF" id="PIRSF003025">
    <property type="entry name" value="eIF5A"/>
    <property type="match status" value="1"/>
</dbReference>
<dbReference type="Proteomes" id="UP000774699">
    <property type="component" value="Unassembled WGS sequence"/>
</dbReference>
<dbReference type="NCBIfam" id="TIGR00037">
    <property type="entry name" value="eIF_5A"/>
    <property type="match status" value="1"/>
</dbReference>
<evidence type="ECO:0000256" key="11">
    <source>
        <dbReference type="HAMAP-Rule" id="MF_00085"/>
    </source>
</evidence>
<accession>A0A8T4C7R2</accession>
<dbReference type="GO" id="GO:0003746">
    <property type="term" value="F:translation elongation factor activity"/>
    <property type="evidence" value="ECO:0007669"/>
    <property type="project" value="InterPro"/>
</dbReference>
<dbReference type="PANTHER" id="PTHR11673">
    <property type="entry name" value="TRANSLATION INITIATION FACTOR 5A FAMILY MEMBER"/>
    <property type="match status" value="1"/>
</dbReference>
<dbReference type="Pfam" id="PF21485">
    <property type="entry name" value="IF5A-like_N"/>
    <property type="match status" value="1"/>
</dbReference>
<dbReference type="InterPro" id="IPR001884">
    <property type="entry name" value="IF5A-like"/>
</dbReference>
<dbReference type="SUPFAM" id="SSF50249">
    <property type="entry name" value="Nucleic acid-binding proteins"/>
    <property type="match status" value="1"/>
</dbReference>
<dbReference type="GO" id="GO:0005737">
    <property type="term" value="C:cytoplasm"/>
    <property type="evidence" value="ECO:0007669"/>
    <property type="project" value="UniProtKB-SubCell"/>
</dbReference>
<evidence type="ECO:0000256" key="2">
    <source>
        <dbReference type="ARBA" id="ARBA00004496"/>
    </source>
</evidence>
<evidence type="ECO:0000256" key="10">
    <source>
        <dbReference type="ARBA" id="ARBA00032163"/>
    </source>
</evidence>
<dbReference type="AlphaFoldDB" id="A0A8T4C7R2"/>
<dbReference type="SUPFAM" id="SSF50104">
    <property type="entry name" value="Translation proteins SH3-like domain"/>
    <property type="match status" value="1"/>
</dbReference>
<evidence type="ECO:0000313" key="13">
    <source>
        <dbReference type="EMBL" id="MBM3282576.1"/>
    </source>
</evidence>
<evidence type="ECO:0000256" key="7">
    <source>
        <dbReference type="ARBA" id="ARBA00022917"/>
    </source>
</evidence>
<comment type="subcellular location">
    <subcellularLocation>
        <location evidence="2 11">Cytoplasm</location>
    </subcellularLocation>
</comment>
<dbReference type="PROSITE" id="PS00302">
    <property type="entry name" value="IF5A_HYPUSINE"/>
    <property type="match status" value="1"/>
</dbReference>
<gene>
    <name evidence="11" type="primary">eif5a</name>
    <name evidence="13" type="ORF">FJY86_04545</name>
</gene>
<organism evidence="13 14">
    <name type="scientific">Candidatus Iainarchaeum sp</name>
    <dbReference type="NCBI Taxonomy" id="3101447"/>
    <lineage>
        <taxon>Archaea</taxon>
        <taxon>Candidatus Iainarchaeota</taxon>
        <taxon>Candidatus Iainarchaeia</taxon>
        <taxon>Candidatus Iainarchaeales</taxon>
        <taxon>Candidatus Iainarchaeaceae</taxon>
        <taxon>Candidatus Iainarchaeum</taxon>
    </lineage>
</organism>
<dbReference type="GO" id="GO:0003743">
    <property type="term" value="F:translation initiation factor activity"/>
    <property type="evidence" value="ECO:0007669"/>
    <property type="project" value="UniProtKB-UniRule"/>
</dbReference>
<dbReference type="InterPro" id="IPR022847">
    <property type="entry name" value="Transl_elong_IF5A_arc"/>
</dbReference>
<keyword evidence="6 11" id="KW-0396">Initiation factor</keyword>
<sequence length="134" mass="14582">MSEIKFTHVGQLKEGGYVMIDGFVCQIKTVEKSKPGKHGAAKSRITASGLFDNQKRNLMAPVHADAEVPIVDRGNAQVVAVMGGQIQIMDVATYETHNVPKPAELKDLASGDEVEYLRFGTNLKILRKRSATTA</sequence>
<evidence type="ECO:0000259" key="12">
    <source>
        <dbReference type="SMART" id="SM01376"/>
    </source>
</evidence>
<proteinExistence type="inferred from homology"/>
<protein>
    <recommendedName>
        <fullName evidence="4 11">Translation initiation factor 5A</fullName>
    </recommendedName>
    <alternativeName>
        <fullName evidence="10 11">Hypusine-containing protein</fullName>
    </alternativeName>
    <alternativeName>
        <fullName evidence="9 11">eIF-5A</fullName>
    </alternativeName>
</protein>